<dbReference type="InterPro" id="IPR046848">
    <property type="entry name" value="E_motif"/>
</dbReference>
<dbReference type="Pfam" id="PF14432">
    <property type="entry name" value="DYW_deaminase"/>
    <property type="match status" value="1"/>
</dbReference>
<keyword evidence="5" id="KW-1185">Reference proteome</keyword>
<dbReference type="Gene3D" id="1.25.40.10">
    <property type="entry name" value="Tetratricopeptide repeat domain"/>
    <property type="match status" value="3"/>
</dbReference>
<dbReference type="GO" id="GO:0009451">
    <property type="term" value="P:RNA modification"/>
    <property type="evidence" value="ECO:0007669"/>
    <property type="project" value="InterPro"/>
</dbReference>
<name>A0A8B8MQU4_9MYRT</name>
<evidence type="ECO:0000256" key="1">
    <source>
        <dbReference type="ARBA" id="ARBA00006643"/>
    </source>
</evidence>
<dbReference type="InterPro" id="IPR002885">
    <property type="entry name" value="PPR_rpt"/>
</dbReference>
<dbReference type="GO" id="GO:0003723">
    <property type="term" value="F:RNA binding"/>
    <property type="evidence" value="ECO:0007669"/>
    <property type="project" value="InterPro"/>
</dbReference>
<dbReference type="InterPro" id="IPR011990">
    <property type="entry name" value="TPR-like_helical_dom_sf"/>
</dbReference>
<dbReference type="OrthoDB" id="185373at2759"/>
<evidence type="ECO:0000256" key="2">
    <source>
        <dbReference type="ARBA" id="ARBA00022737"/>
    </source>
</evidence>
<feature type="repeat" description="PPR" evidence="3">
    <location>
        <begin position="166"/>
        <end position="200"/>
    </location>
</feature>
<feature type="repeat" description="PPR" evidence="3">
    <location>
        <begin position="236"/>
        <end position="266"/>
    </location>
</feature>
<reference evidence="5" key="1">
    <citation type="submission" date="2025-05" db="UniProtKB">
        <authorList>
            <consortium name="RefSeq"/>
        </authorList>
    </citation>
    <scope>NUCLEOTIDE SEQUENCE [LARGE SCALE GENOMIC DNA]</scope>
</reference>
<dbReference type="KEGG" id="rarg:115726609"/>
<dbReference type="FunFam" id="1.25.40.10:FF:002536">
    <property type="entry name" value="Tetratricopeptide repeat (TPR)-like superfamily protein"/>
    <property type="match status" value="1"/>
</dbReference>
<feature type="repeat" description="PPR" evidence="3">
    <location>
        <begin position="268"/>
        <end position="302"/>
    </location>
</feature>
<dbReference type="GO" id="GO:0008270">
    <property type="term" value="F:zinc ion binding"/>
    <property type="evidence" value="ECO:0007669"/>
    <property type="project" value="InterPro"/>
</dbReference>
<sequence length="574" mass="64147">MHSLDSLIQKCTSLPRIKQLQAHLLITGQFQSTNARTKLVELCAISPSGDLSFATRVFYCIHRPSTNDFNAILRGIAQSPEPANAVSWYRSMLRDSRRVDALSCSFALKACARALAISEAIQLHSQVVRFGFCADVLLRTTLLDVYAKGGHLDAAEKVFDEMPVRDIASWNALIYGLAQGHRPSEAISLYKRMKEEGLKPNEVTVIGALSACSQLGATREGGRVHDYIKEEKLDQNVQVCNVVIDMYAKCGFVDKAYEVFDGMRSRKGLVTWNTMIMAFAMQGDGYKAIELFKQMGQAGVEPDAVSFLAALCACNHAGLVEEGVRLFDSMKECGVVPNVKHYGTVVDLLGRAGRIREAYDIITSMPMMPDVVFWQSLLGACKTYGNVEMAEIASRHLLELGSSGCGDFVLLSNIYAARARWDDVGRVREAMKSRDIKKVPGFSYIEVDGKIHKFNNGDQGHESWQEIYRKLEEIRFKITDHGYVAGTDFVLHDIGDEEKENAICYHSEKLAVAFGLISTAEGTPIQVIKNLRICGDCHTVIKLISKIYDREIIVRDRSRFHRFREGSCSCRDYW</sequence>
<feature type="repeat" description="PPR" evidence="3">
    <location>
        <begin position="303"/>
        <end position="337"/>
    </location>
</feature>
<dbReference type="NCBIfam" id="TIGR00756">
    <property type="entry name" value="PPR"/>
    <property type="match status" value="5"/>
</dbReference>
<dbReference type="PANTHER" id="PTHR47926">
    <property type="entry name" value="PENTATRICOPEPTIDE REPEAT-CONTAINING PROTEIN"/>
    <property type="match status" value="1"/>
</dbReference>
<reference evidence="6" key="2">
    <citation type="submission" date="2025-08" db="UniProtKB">
        <authorList>
            <consortium name="RefSeq"/>
        </authorList>
    </citation>
    <scope>IDENTIFICATION</scope>
    <source>
        <tissue evidence="6">Leaf</tissue>
    </source>
</reference>
<dbReference type="InterPro" id="IPR046960">
    <property type="entry name" value="PPR_At4g14850-like_plant"/>
</dbReference>
<dbReference type="PROSITE" id="PS51375">
    <property type="entry name" value="PPR"/>
    <property type="match status" value="4"/>
</dbReference>
<gene>
    <name evidence="6" type="primary">LOC115726609</name>
</gene>
<proteinExistence type="inferred from homology"/>
<protein>
    <submittedName>
        <fullName evidence="6">Pentatricopeptide repeat-containing protein At1g34160</fullName>
    </submittedName>
</protein>
<evidence type="ECO:0000313" key="5">
    <source>
        <dbReference type="Proteomes" id="UP000827889"/>
    </source>
</evidence>
<organism evidence="5 6">
    <name type="scientific">Rhodamnia argentea</name>
    <dbReference type="NCBI Taxonomy" id="178133"/>
    <lineage>
        <taxon>Eukaryota</taxon>
        <taxon>Viridiplantae</taxon>
        <taxon>Streptophyta</taxon>
        <taxon>Embryophyta</taxon>
        <taxon>Tracheophyta</taxon>
        <taxon>Spermatophyta</taxon>
        <taxon>Magnoliopsida</taxon>
        <taxon>eudicotyledons</taxon>
        <taxon>Gunneridae</taxon>
        <taxon>Pentapetalae</taxon>
        <taxon>rosids</taxon>
        <taxon>malvids</taxon>
        <taxon>Myrtales</taxon>
        <taxon>Myrtaceae</taxon>
        <taxon>Myrtoideae</taxon>
        <taxon>Myrteae</taxon>
        <taxon>Australasian group</taxon>
        <taxon>Rhodamnia</taxon>
    </lineage>
</organism>
<keyword evidence="2" id="KW-0677">Repeat</keyword>
<comment type="similarity">
    <text evidence="1">Belongs to the PPR family. PCMP-H subfamily.</text>
</comment>
<dbReference type="Pfam" id="PF01535">
    <property type="entry name" value="PPR"/>
    <property type="match status" value="2"/>
</dbReference>
<dbReference type="Proteomes" id="UP000827889">
    <property type="component" value="Chromosome 2"/>
</dbReference>
<evidence type="ECO:0000259" key="4">
    <source>
        <dbReference type="Pfam" id="PF14432"/>
    </source>
</evidence>
<evidence type="ECO:0000313" key="6">
    <source>
        <dbReference type="RefSeq" id="XP_030512458.1"/>
    </source>
</evidence>
<dbReference type="GeneID" id="115726609"/>
<accession>A0A8B8MQU4</accession>
<dbReference type="RefSeq" id="XP_030512458.1">
    <property type="nucleotide sequence ID" value="XM_030656598.1"/>
</dbReference>
<dbReference type="AlphaFoldDB" id="A0A8B8MQU4"/>
<dbReference type="InterPro" id="IPR032867">
    <property type="entry name" value="DYW_dom"/>
</dbReference>
<dbReference type="PANTHER" id="PTHR47926:SF408">
    <property type="entry name" value="DYW DOMAIN-CONTAINING PROTEIN"/>
    <property type="match status" value="1"/>
</dbReference>
<dbReference type="Pfam" id="PF13041">
    <property type="entry name" value="PPR_2"/>
    <property type="match status" value="2"/>
</dbReference>
<evidence type="ECO:0000256" key="3">
    <source>
        <dbReference type="PROSITE-ProRule" id="PRU00708"/>
    </source>
</evidence>
<dbReference type="Pfam" id="PF20431">
    <property type="entry name" value="E_motif"/>
    <property type="match status" value="1"/>
</dbReference>
<feature type="domain" description="DYW" evidence="4">
    <location>
        <begin position="482"/>
        <end position="574"/>
    </location>
</feature>
<dbReference type="FunFam" id="1.25.40.10:FF:000344">
    <property type="entry name" value="Pentatricopeptide repeat-containing protein"/>
    <property type="match status" value="1"/>
</dbReference>